<dbReference type="EMBL" id="SNWM01000001">
    <property type="protein sequence ID" value="TDO23759.1"/>
    <property type="molecule type" value="Genomic_DNA"/>
</dbReference>
<comment type="caution">
    <text evidence="2">The sequence shown here is derived from an EMBL/GenBank/DDBJ whole genome shotgun (WGS) entry which is preliminary data.</text>
</comment>
<protein>
    <submittedName>
        <fullName evidence="2">Uncharacterized protein</fullName>
    </submittedName>
</protein>
<name>A0A4R6IND9_9SPHI</name>
<evidence type="ECO:0000256" key="1">
    <source>
        <dbReference type="SAM" id="Phobius"/>
    </source>
</evidence>
<accession>A0A4R6IND9</accession>
<sequence>MSLVAMEEPKKILTDLVSYIGVFGTGILGTIITTRLLNREVLLTKRIFIQRVAYSSNSATWGKIDVLYNGAPCNNLHLITVEIRNDSNKNIDDVEVVFTVPEFNTFYANSGQYKQDEVFTPLLLSDGYYRYFMDVSERNRTIESLDEGAQIRLRGEIDHVTREKKFHIPVFNKNGIGIFSFLIDNTTNMEPILMVSIVKKDVRLAPYQEEEERKTIQTKWVEIMTCLSLISFAILIATYSPTVKFTVWLMIINLFTSYYLSMAIYRSIIWIKRFLS</sequence>
<organism evidence="2 3">
    <name type="scientific">Pedobacter duraquae</name>
    <dbReference type="NCBI Taxonomy" id="425511"/>
    <lineage>
        <taxon>Bacteria</taxon>
        <taxon>Pseudomonadati</taxon>
        <taxon>Bacteroidota</taxon>
        <taxon>Sphingobacteriia</taxon>
        <taxon>Sphingobacteriales</taxon>
        <taxon>Sphingobacteriaceae</taxon>
        <taxon>Pedobacter</taxon>
    </lineage>
</organism>
<keyword evidence="1" id="KW-0812">Transmembrane</keyword>
<feature type="transmembrane region" description="Helical" evidence="1">
    <location>
        <begin position="245"/>
        <end position="265"/>
    </location>
</feature>
<evidence type="ECO:0000313" key="3">
    <source>
        <dbReference type="Proteomes" id="UP000295499"/>
    </source>
</evidence>
<keyword evidence="1" id="KW-1133">Transmembrane helix</keyword>
<dbReference type="Proteomes" id="UP000295499">
    <property type="component" value="Unassembled WGS sequence"/>
</dbReference>
<keyword evidence="1" id="KW-0472">Membrane</keyword>
<evidence type="ECO:0000313" key="2">
    <source>
        <dbReference type="EMBL" id="TDO23759.1"/>
    </source>
</evidence>
<keyword evidence="3" id="KW-1185">Reference proteome</keyword>
<feature type="transmembrane region" description="Helical" evidence="1">
    <location>
        <begin position="220"/>
        <end position="239"/>
    </location>
</feature>
<reference evidence="2 3" key="1">
    <citation type="submission" date="2019-03" db="EMBL/GenBank/DDBJ databases">
        <title>Genomic Encyclopedia of Archaeal and Bacterial Type Strains, Phase II (KMG-II): from individual species to whole genera.</title>
        <authorList>
            <person name="Goeker M."/>
        </authorList>
    </citation>
    <scope>NUCLEOTIDE SEQUENCE [LARGE SCALE GENOMIC DNA]</scope>
    <source>
        <strain evidence="2 3">DSM 19034</strain>
    </source>
</reference>
<dbReference type="AlphaFoldDB" id="A0A4R6IND9"/>
<proteinExistence type="predicted"/>
<gene>
    <name evidence="2" type="ORF">CLV32_0044</name>
</gene>
<feature type="transmembrane region" description="Helical" evidence="1">
    <location>
        <begin position="16"/>
        <end position="37"/>
    </location>
</feature>